<comment type="cofactor">
    <cofactor evidence="11">
        <name>Mg(2+)</name>
        <dbReference type="ChEBI" id="CHEBI:18420"/>
    </cofactor>
    <cofactor evidence="11">
        <name>Mn(2+)</name>
        <dbReference type="ChEBI" id="CHEBI:29035"/>
    </cofactor>
</comment>
<dbReference type="InterPro" id="IPR004149">
    <property type="entry name" value="Znf_DNAligase_C4"/>
</dbReference>
<comment type="function">
    <text evidence="1 11">DNA ligase that catalyzes the formation of phosphodiester linkages between 5'-phosphoryl and 3'-hydroxyl groups in double-stranded DNA using NAD as a coenzyme and as the energy source for the reaction. It is essential for DNA replication and repair of damaged DNA.</text>
</comment>
<reference evidence="13" key="1">
    <citation type="submission" date="2023-07" db="EMBL/GenBank/DDBJ databases">
        <title>Gilvimarinus algae sp. nov., isolated from the surface of Kelp.</title>
        <authorList>
            <person name="Sun Y.Y."/>
            <person name="Gong Y."/>
            <person name="Du Z.J."/>
        </authorList>
    </citation>
    <scope>NUCLEOTIDE SEQUENCE</scope>
    <source>
        <strain evidence="13">SDUM040014</strain>
    </source>
</reference>
<feature type="binding site" evidence="11">
    <location>
        <position position="417"/>
    </location>
    <ligand>
        <name>Zn(2+)</name>
        <dbReference type="ChEBI" id="CHEBI:29105"/>
    </ligand>
</feature>
<feature type="active site" description="N6-AMP-lysine intermediate" evidence="11">
    <location>
        <position position="121"/>
    </location>
</feature>
<dbReference type="InterPro" id="IPR036420">
    <property type="entry name" value="BRCT_dom_sf"/>
</dbReference>
<dbReference type="InterPro" id="IPR041663">
    <property type="entry name" value="DisA/LigA_HHH"/>
</dbReference>
<dbReference type="Gene3D" id="3.30.470.30">
    <property type="entry name" value="DNA ligase/mRNA capping enzyme"/>
    <property type="match status" value="1"/>
</dbReference>
<feature type="binding site" evidence="11">
    <location>
        <position position="142"/>
    </location>
    <ligand>
        <name>NAD(+)</name>
        <dbReference type="ChEBI" id="CHEBI:57540"/>
    </ligand>
</feature>
<dbReference type="InterPro" id="IPR001357">
    <property type="entry name" value="BRCT_dom"/>
</dbReference>
<evidence type="ECO:0000256" key="2">
    <source>
        <dbReference type="ARBA" id="ARBA00022598"/>
    </source>
</evidence>
<keyword evidence="9 11" id="KW-0234">DNA repair</keyword>
<dbReference type="SUPFAM" id="SSF56091">
    <property type="entry name" value="DNA ligase/mRNA capping enzyme, catalytic domain"/>
    <property type="match status" value="1"/>
</dbReference>
<keyword evidence="3 11" id="KW-0235">DNA replication</keyword>
<feature type="binding site" evidence="11">
    <location>
        <begin position="38"/>
        <end position="42"/>
    </location>
    <ligand>
        <name>NAD(+)</name>
        <dbReference type="ChEBI" id="CHEBI:57540"/>
    </ligand>
</feature>
<dbReference type="PROSITE" id="PS50172">
    <property type="entry name" value="BRCT"/>
    <property type="match status" value="1"/>
</dbReference>
<dbReference type="Proteomes" id="UP001168380">
    <property type="component" value="Unassembled WGS sequence"/>
</dbReference>
<evidence type="ECO:0000256" key="8">
    <source>
        <dbReference type="ARBA" id="ARBA00023027"/>
    </source>
</evidence>
<evidence type="ECO:0000256" key="1">
    <source>
        <dbReference type="ARBA" id="ARBA00004067"/>
    </source>
</evidence>
<evidence type="ECO:0000256" key="4">
    <source>
        <dbReference type="ARBA" id="ARBA00022723"/>
    </source>
</evidence>
<feature type="binding site" evidence="11">
    <location>
        <position position="119"/>
    </location>
    <ligand>
        <name>NAD(+)</name>
        <dbReference type="ChEBI" id="CHEBI:57540"/>
    </ligand>
</feature>
<comment type="caution">
    <text evidence="11">Lacks conserved residue(s) required for the propagation of feature annotation.</text>
</comment>
<sequence length="681" mass="74294">MSVEEIPAQVRQRTDELRASIDDHNYRYYALDEPQIPDAEYDRLMQELRELEAAHPALASSDSPTQRVGSAPLDSFVSVPHEKPMLSLDNAFSDEDLRAFDQRLKDRLKITDDIAYACEPKLDGIAISILYEQGIMTRALTRGDGANGEDITQNVRTIRSVPLKLRGEGFPERLEVRGEIYMPKAGFAELNRKAAEQGEKIFVNPRNAAAGSLRQLDSRITAKRPLELCAYSVGAHQGLALPPRHTDILNKLKEWGFKINPQMAAVDSIEACIAYHQRLGEKRDGLSYDIDGVVFKVNDIDLQETLGFVSRAPRWAIAYKFPAQEEITELQDVEFQVGRTGAITPVARLKPVFVGGVTVSNATLHNRDEIARLDARIGDTVIVRRAGDVIPQIVGVVLERRPENARAIAFPDHCPICASPAVQIPGEAAVRCEGGLICPAQRKEAIIHFASRKAMDIEGLGDKLVEQLVEQGLVSTVVDLFALEAEQISSLERMGPKSAENLLAALEACKQVSFARFIYALGIREVGEATARNLAAHFGSLEALAQADEQALQAVEDIGPVVAHFVRDFFITEDNLAIIRDLQSAGVHWPESEPASAEALPLAGQTCVLTGTLDAMSRDEAGDKLRALGAKVAGSVSKKTDFIVAGPGAGSKLTKAEQLGIEILDEAALLSLLAQHGQFQE</sequence>
<dbReference type="InterPro" id="IPR013839">
    <property type="entry name" value="DNAligase_adenylation"/>
</dbReference>
<evidence type="ECO:0000256" key="7">
    <source>
        <dbReference type="ARBA" id="ARBA00022842"/>
    </source>
</evidence>
<dbReference type="CDD" id="cd00114">
    <property type="entry name" value="LIGANc"/>
    <property type="match status" value="1"/>
</dbReference>
<dbReference type="SUPFAM" id="SSF47781">
    <property type="entry name" value="RuvA domain 2-like"/>
    <property type="match status" value="1"/>
</dbReference>
<feature type="binding site" evidence="11">
    <location>
        <position position="438"/>
    </location>
    <ligand>
        <name>Zn(2+)</name>
        <dbReference type="ChEBI" id="CHEBI:29105"/>
    </ligand>
</feature>
<dbReference type="NCBIfam" id="NF005932">
    <property type="entry name" value="PRK07956.1"/>
    <property type="match status" value="1"/>
</dbReference>
<keyword evidence="7 11" id="KW-0460">Magnesium</keyword>
<dbReference type="PROSITE" id="PS01056">
    <property type="entry name" value="DNA_LIGASE_N2"/>
    <property type="match status" value="1"/>
</dbReference>
<accession>A0ABT8TJG3</accession>
<feature type="binding site" evidence="11">
    <location>
        <position position="296"/>
    </location>
    <ligand>
        <name>NAD(+)</name>
        <dbReference type="ChEBI" id="CHEBI:57540"/>
    </ligand>
</feature>
<dbReference type="PIRSF" id="PIRSF001604">
    <property type="entry name" value="LigA"/>
    <property type="match status" value="1"/>
</dbReference>
<keyword evidence="11" id="KW-0464">Manganese</keyword>
<evidence type="ECO:0000256" key="3">
    <source>
        <dbReference type="ARBA" id="ARBA00022705"/>
    </source>
</evidence>
<dbReference type="CDD" id="cd17748">
    <property type="entry name" value="BRCT_DNA_ligase_like"/>
    <property type="match status" value="1"/>
</dbReference>
<dbReference type="SMART" id="SM00532">
    <property type="entry name" value="LIGANc"/>
    <property type="match status" value="1"/>
</dbReference>
<evidence type="ECO:0000256" key="10">
    <source>
        <dbReference type="ARBA" id="ARBA00034005"/>
    </source>
</evidence>
<dbReference type="Gene3D" id="1.10.150.20">
    <property type="entry name" value="5' to 3' exonuclease, C-terminal subdomain"/>
    <property type="match status" value="2"/>
</dbReference>
<evidence type="ECO:0000256" key="6">
    <source>
        <dbReference type="ARBA" id="ARBA00022833"/>
    </source>
</evidence>
<dbReference type="InterPro" id="IPR012340">
    <property type="entry name" value="NA-bd_OB-fold"/>
</dbReference>
<keyword evidence="4 11" id="KW-0479">Metal-binding</keyword>
<evidence type="ECO:0000256" key="11">
    <source>
        <dbReference type="HAMAP-Rule" id="MF_01588"/>
    </source>
</evidence>
<keyword evidence="6 11" id="KW-0862">Zinc</keyword>
<dbReference type="SMART" id="SM00278">
    <property type="entry name" value="HhH1"/>
    <property type="match status" value="4"/>
</dbReference>
<dbReference type="GO" id="GO:0003911">
    <property type="term" value="F:DNA ligase (NAD+) activity"/>
    <property type="evidence" value="ECO:0007669"/>
    <property type="project" value="UniProtKB-EC"/>
</dbReference>
<dbReference type="InterPro" id="IPR033136">
    <property type="entry name" value="DNA_ligase_CS"/>
</dbReference>
<dbReference type="InterPro" id="IPR013840">
    <property type="entry name" value="DNAligase_N"/>
</dbReference>
<dbReference type="SUPFAM" id="SSF50249">
    <property type="entry name" value="Nucleic acid-binding proteins"/>
    <property type="match status" value="1"/>
</dbReference>
<feature type="binding site" evidence="11">
    <location>
        <begin position="87"/>
        <end position="88"/>
    </location>
    <ligand>
        <name>NAD(+)</name>
        <dbReference type="ChEBI" id="CHEBI:57540"/>
    </ligand>
</feature>
<dbReference type="PANTHER" id="PTHR23389">
    <property type="entry name" value="CHROMOSOME TRANSMISSION FIDELITY FACTOR 18"/>
    <property type="match status" value="1"/>
</dbReference>
<dbReference type="InterPro" id="IPR001679">
    <property type="entry name" value="DNA_ligase"/>
</dbReference>
<dbReference type="Pfam" id="PF14520">
    <property type="entry name" value="HHH_5"/>
    <property type="match status" value="1"/>
</dbReference>
<evidence type="ECO:0000259" key="12">
    <source>
        <dbReference type="PROSITE" id="PS50172"/>
    </source>
</evidence>
<dbReference type="Pfam" id="PF01653">
    <property type="entry name" value="DNA_ligase_aden"/>
    <property type="match status" value="1"/>
</dbReference>
<evidence type="ECO:0000313" key="14">
    <source>
        <dbReference type="Proteomes" id="UP001168380"/>
    </source>
</evidence>
<comment type="caution">
    <text evidence="13">The sequence shown here is derived from an EMBL/GenBank/DDBJ whole genome shotgun (WGS) entry which is preliminary data.</text>
</comment>
<name>A0ABT8TJG3_9GAMM</name>
<organism evidence="13 14">
    <name type="scientific">Gilvimarinus algae</name>
    <dbReference type="NCBI Taxonomy" id="3058037"/>
    <lineage>
        <taxon>Bacteria</taxon>
        <taxon>Pseudomonadati</taxon>
        <taxon>Pseudomonadota</taxon>
        <taxon>Gammaproteobacteria</taxon>
        <taxon>Cellvibrionales</taxon>
        <taxon>Cellvibrionaceae</taxon>
        <taxon>Gilvimarinus</taxon>
    </lineage>
</organism>
<dbReference type="NCBIfam" id="TIGR00575">
    <property type="entry name" value="dnlj"/>
    <property type="match status" value="1"/>
</dbReference>
<dbReference type="Pfam" id="PF03119">
    <property type="entry name" value="DNA_ligase_ZBD"/>
    <property type="match status" value="1"/>
</dbReference>
<keyword evidence="2 11" id="KW-0436">Ligase</keyword>
<feature type="binding site" evidence="11">
    <location>
        <position position="320"/>
    </location>
    <ligand>
        <name>NAD(+)</name>
        <dbReference type="ChEBI" id="CHEBI:57540"/>
    </ligand>
</feature>
<evidence type="ECO:0000256" key="9">
    <source>
        <dbReference type="ARBA" id="ARBA00023204"/>
    </source>
</evidence>
<evidence type="ECO:0000313" key="13">
    <source>
        <dbReference type="EMBL" id="MDO3382482.1"/>
    </source>
</evidence>
<dbReference type="InterPro" id="IPR004150">
    <property type="entry name" value="NAD_DNA_ligase_OB"/>
</dbReference>
<dbReference type="InterPro" id="IPR010994">
    <property type="entry name" value="RuvA_2-like"/>
</dbReference>
<dbReference type="SUPFAM" id="SSF52113">
    <property type="entry name" value="BRCT domain"/>
    <property type="match status" value="1"/>
</dbReference>
<feature type="binding site" evidence="11">
    <location>
        <position position="179"/>
    </location>
    <ligand>
        <name>NAD(+)</name>
        <dbReference type="ChEBI" id="CHEBI:57540"/>
    </ligand>
</feature>
<proteinExistence type="inferred from homology"/>
<gene>
    <name evidence="11 13" type="primary">ligA</name>
    <name evidence="13" type="ORF">QWI16_09875</name>
</gene>
<dbReference type="Gene3D" id="6.20.10.30">
    <property type="match status" value="1"/>
</dbReference>
<dbReference type="InterPro" id="IPR003583">
    <property type="entry name" value="Hlx-hairpin-Hlx_DNA-bd_motif"/>
</dbReference>
<dbReference type="EC" id="6.5.1.2" evidence="11"/>
<keyword evidence="14" id="KW-1185">Reference proteome</keyword>
<comment type="similarity">
    <text evidence="11">Belongs to the NAD-dependent DNA ligase family. LigA subfamily.</text>
</comment>
<protein>
    <recommendedName>
        <fullName evidence="11">DNA ligase</fullName>
        <ecNumber evidence="11">6.5.1.2</ecNumber>
    </recommendedName>
    <alternativeName>
        <fullName evidence="11">Polydeoxyribonucleotide synthase [NAD(+)]</fullName>
    </alternativeName>
</protein>
<dbReference type="Gene3D" id="2.40.50.140">
    <property type="entry name" value="Nucleic acid-binding proteins"/>
    <property type="match status" value="1"/>
</dbReference>
<dbReference type="RefSeq" id="WP_302712757.1">
    <property type="nucleotide sequence ID" value="NZ_JAULRT010000052.1"/>
</dbReference>
<dbReference type="Pfam" id="PF12826">
    <property type="entry name" value="HHH_2"/>
    <property type="match status" value="1"/>
</dbReference>
<feature type="binding site" evidence="11">
    <location>
        <position position="414"/>
    </location>
    <ligand>
        <name>Zn(2+)</name>
        <dbReference type="ChEBI" id="CHEBI:29105"/>
    </ligand>
</feature>
<feature type="domain" description="BRCT" evidence="12">
    <location>
        <begin position="597"/>
        <end position="681"/>
    </location>
</feature>
<dbReference type="Pfam" id="PF00533">
    <property type="entry name" value="BRCT"/>
    <property type="match status" value="1"/>
</dbReference>
<dbReference type="EMBL" id="JAULRT010000052">
    <property type="protein sequence ID" value="MDO3382482.1"/>
    <property type="molecule type" value="Genomic_DNA"/>
</dbReference>
<dbReference type="SMART" id="SM00292">
    <property type="entry name" value="BRCT"/>
    <property type="match status" value="1"/>
</dbReference>
<comment type="catalytic activity">
    <reaction evidence="10 11">
        <text>NAD(+) + (deoxyribonucleotide)n-3'-hydroxyl + 5'-phospho-(deoxyribonucleotide)m = (deoxyribonucleotide)n+m + AMP + beta-nicotinamide D-nucleotide.</text>
        <dbReference type="EC" id="6.5.1.2"/>
    </reaction>
</comment>
<keyword evidence="5 11" id="KW-0227">DNA damage</keyword>
<keyword evidence="8 11" id="KW-0520">NAD</keyword>
<dbReference type="HAMAP" id="MF_01588">
    <property type="entry name" value="DNA_ligase_A"/>
    <property type="match status" value="1"/>
</dbReference>
<dbReference type="Pfam" id="PF03120">
    <property type="entry name" value="OB_DNA_ligase"/>
    <property type="match status" value="1"/>
</dbReference>
<evidence type="ECO:0000256" key="5">
    <source>
        <dbReference type="ARBA" id="ARBA00022763"/>
    </source>
</evidence>
<dbReference type="PANTHER" id="PTHR23389:SF9">
    <property type="entry name" value="DNA LIGASE"/>
    <property type="match status" value="1"/>
</dbReference>
<dbReference type="Gene3D" id="3.40.50.10190">
    <property type="entry name" value="BRCT domain"/>
    <property type="match status" value="1"/>
</dbReference>
<dbReference type="Gene3D" id="1.10.287.610">
    <property type="entry name" value="Helix hairpin bin"/>
    <property type="match status" value="1"/>
</dbReference>